<dbReference type="GO" id="GO:0020037">
    <property type="term" value="F:heme binding"/>
    <property type="evidence" value="ECO:0007669"/>
    <property type="project" value="InterPro"/>
</dbReference>
<evidence type="ECO:0000256" key="6">
    <source>
        <dbReference type="ARBA" id="ARBA00022723"/>
    </source>
</evidence>
<keyword evidence="7" id="KW-0256">Endoplasmic reticulum</keyword>
<protein>
    <recommendedName>
        <fullName evidence="16">Cytochrome P450</fullName>
    </recommendedName>
</protein>
<keyword evidence="6" id="KW-0479">Metal-binding</keyword>
<dbReference type="FunFam" id="1.10.630.10:FF:000042">
    <property type="entry name" value="Cytochrome P450"/>
    <property type="match status" value="1"/>
</dbReference>
<dbReference type="GO" id="GO:0004497">
    <property type="term" value="F:monooxygenase activity"/>
    <property type="evidence" value="ECO:0007669"/>
    <property type="project" value="UniProtKB-KW"/>
</dbReference>
<evidence type="ECO:0000313" key="14">
    <source>
        <dbReference type="EMBL" id="KAJ8944237.1"/>
    </source>
</evidence>
<sequence>MAIVTGVMLIDILGIFAALFAIVYTSYKWRYRYWEKRNVPTFEPSIPFGNLKNPSTATENKGSQIAKLYKQAKSKGWRHFGLYFVMNPSYVAVDLDLVKNIMTKDFDHFQDRGVYTNEKKDPIGCHLFALGGSKWRTLRAKLTPTFTSGKMKVMFQILVDCGLILEKYMEEYVNTKEPIDIKDVLGRFSTDIIGSCAFGLECNSFKDPDSPFRTYGKIMFEPKQKLNSFFRVILMDYPNIARALGIRQIRKEVSDFFTKVVEDTVNYREKNNFVRNDFLQLLINIKESNQEGEEKKDDGTTLTMREIAAQSFVFFIAGFETSSTTMTFALFELATHPDIQEKVREEIKTILGNHNNQITYDSLNQMKYMGQVIDETLRKYPPLSLITRTCDEDYKVPGEEVVIEKDTRVLIPVLGIHYDEEYYKNPEVFDPERFSQRFGIMESKVGLTCLLRNFKVKLNRKTEMPLKMSPRAFVTTSQGGIWLDMEKL</sequence>
<evidence type="ECO:0000256" key="13">
    <source>
        <dbReference type="SAM" id="Phobius"/>
    </source>
</evidence>
<dbReference type="InterPro" id="IPR001128">
    <property type="entry name" value="Cyt_P450"/>
</dbReference>
<evidence type="ECO:0000256" key="10">
    <source>
        <dbReference type="ARBA" id="ARBA00023004"/>
    </source>
</evidence>
<comment type="caution">
    <text evidence="14">The sequence shown here is derived from an EMBL/GenBank/DDBJ whole genome shotgun (WGS) entry which is preliminary data.</text>
</comment>
<dbReference type="AlphaFoldDB" id="A0AAV8XYJ6"/>
<dbReference type="PANTHER" id="PTHR24292:SF100">
    <property type="entry name" value="CYTOCHROME P450 6A16, ISOFORM B-RELATED"/>
    <property type="match status" value="1"/>
</dbReference>
<dbReference type="GO" id="GO:0016705">
    <property type="term" value="F:oxidoreductase activity, acting on paired donors, with incorporation or reduction of molecular oxygen"/>
    <property type="evidence" value="ECO:0007669"/>
    <property type="project" value="InterPro"/>
</dbReference>
<dbReference type="Pfam" id="PF00067">
    <property type="entry name" value="p450"/>
    <property type="match status" value="1"/>
</dbReference>
<dbReference type="PRINTS" id="PR00385">
    <property type="entry name" value="P450"/>
</dbReference>
<keyword evidence="13" id="KW-1133">Transmembrane helix</keyword>
<keyword evidence="8" id="KW-0492">Microsome</keyword>
<comment type="similarity">
    <text evidence="4">Belongs to the cytochrome P450 family.</text>
</comment>
<keyword evidence="10" id="KW-0408">Iron</keyword>
<dbReference type="InterPro" id="IPR036396">
    <property type="entry name" value="Cyt_P450_sf"/>
</dbReference>
<gene>
    <name evidence="14" type="ORF">NQ314_009514</name>
</gene>
<dbReference type="PRINTS" id="PR00463">
    <property type="entry name" value="EP450I"/>
</dbReference>
<evidence type="ECO:0000256" key="3">
    <source>
        <dbReference type="ARBA" id="ARBA00004406"/>
    </source>
</evidence>
<comment type="cofactor">
    <cofactor evidence="1">
        <name>heme</name>
        <dbReference type="ChEBI" id="CHEBI:30413"/>
    </cofactor>
</comment>
<proteinExistence type="inferred from homology"/>
<keyword evidence="5" id="KW-0349">Heme</keyword>
<keyword evidence="9" id="KW-0560">Oxidoreductase</keyword>
<evidence type="ECO:0000256" key="7">
    <source>
        <dbReference type="ARBA" id="ARBA00022824"/>
    </source>
</evidence>
<name>A0AAV8XYJ6_9CUCU</name>
<organism evidence="14 15">
    <name type="scientific">Rhamnusium bicolor</name>
    <dbReference type="NCBI Taxonomy" id="1586634"/>
    <lineage>
        <taxon>Eukaryota</taxon>
        <taxon>Metazoa</taxon>
        <taxon>Ecdysozoa</taxon>
        <taxon>Arthropoda</taxon>
        <taxon>Hexapoda</taxon>
        <taxon>Insecta</taxon>
        <taxon>Pterygota</taxon>
        <taxon>Neoptera</taxon>
        <taxon>Endopterygota</taxon>
        <taxon>Coleoptera</taxon>
        <taxon>Polyphaga</taxon>
        <taxon>Cucujiformia</taxon>
        <taxon>Chrysomeloidea</taxon>
        <taxon>Cerambycidae</taxon>
        <taxon>Lepturinae</taxon>
        <taxon>Rhagiini</taxon>
        <taxon>Rhamnusium</taxon>
    </lineage>
</organism>
<evidence type="ECO:0000256" key="2">
    <source>
        <dbReference type="ARBA" id="ARBA00004174"/>
    </source>
</evidence>
<dbReference type="EMBL" id="JANEYF010002614">
    <property type="protein sequence ID" value="KAJ8944237.1"/>
    <property type="molecule type" value="Genomic_DNA"/>
</dbReference>
<evidence type="ECO:0000256" key="12">
    <source>
        <dbReference type="ARBA" id="ARBA00023136"/>
    </source>
</evidence>
<dbReference type="GO" id="GO:0005506">
    <property type="term" value="F:iron ion binding"/>
    <property type="evidence" value="ECO:0007669"/>
    <property type="project" value="InterPro"/>
</dbReference>
<keyword evidence="12 13" id="KW-0472">Membrane</keyword>
<evidence type="ECO:0008006" key="16">
    <source>
        <dbReference type="Google" id="ProtNLM"/>
    </source>
</evidence>
<evidence type="ECO:0000256" key="8">
    <source>
        <dbReference type="ARBA" id="ARBA00022848"/>
    </source>
</evidence>
<dbReference type="PANTHER" id="PTHR24292">
    <property type="entry name" value="CYTOCHROME P450"/>
    <property type="match status" value="1"/>
</dbReference>
<keyword evidence="15" id="KW-1185">Reference proteome</keyword>
<dbReference type="SUPFAM" id="SSF48264">
    <property type="entry name" value="Cytochrome P450"/>
    <property type="match status" value="1"/>
</dbReference>
<dbReference type="InterPro" id="IPR002401">
    <property type="entry name" value="Cyt_P450_E_grp-I"/>
</dbReference>
<comment type="subcellular location">
    <subcellularLocation>
        <location evidence="3">Endoplasmic reticulum membrane</location>
        <topology evidence="3">Peripheral membrane protein</topology>
    </subcellularLocation>
    <subcellularLocation>
        <location evidence="2">Microsome membrane</location>
        <topology evidence="2">Peripheral membrane protein</topology>
    </subcellularLocation>
</comment>
<keyword evidence="11" id="KW-0503">Monooxygenase</keyword>
<evidence type="ECO:0000256" key="5">
    <source>
        <dbReference type="ARBA" id="ARBA00022617"/>
    </source>
</evidence>
<dbReference type="InterPro" id="IPR050476">
    <property type="entry name" value="Insect_CytP450_Detox"/>
</dbReference>
<evidence type="ECO:0000256" key="11">
    <source>
        <dbReference type="ARBA" id="ARBA00023033"/>
    </source>
</evidence>
<dbReference type="Proteomes" id="UP001162156">
    <property type="component" value="Unassembled WGS sequence"/>
</dbReference>
<accession>A0AAV8XYJ6</accession>
<reference evidence="14" key="1">
    <citation type="journal article" date="2023" name="Insect Mol. Biol.">
        <title>Genome sequencing provides insights into the evolution of gene families encoding plant cell wall-degrading enzymes in longhorned beetles.</title>
        <authorList>
            <person name="Shin N.R."/>
            <person name="Okamura Y."/>
            <person name="Kirsch R."/>
            <person name="Pauchet Y."/>
        </authorList>
    </citation>
    <scope>NUCLEOTIDE SEQUENCE</scope>
    <source>
        <strain evidence="14">RBIC_L_NR</strain>
    </source>
</reference>
<evidence type="ECO:0000256" key="9">
    <source>
        <dbReference type="ARBA" id="ARBA00023002"/>
    </source>
</evidence>
<feature type="transmembrane region" description="Helical" evidence="13">
    <location>
        <begin position="6"/>
        <end position="27"/>
    </location>
</feature>
<dbReference type="GO" id="GO:0005789">
    <property type="term" value="C:endoplasmic reticulum membrane"/>
    <property type="evidence" value="ECO:0007669"/>
    <property type="project" value="UniProtKB-SubCell"/>
</dbReference>
<evidence type="ECO:0000313" key="15">
    <source>
        <dbReference type="Proteomes" id="UP001162156"/>
    </source>
</evidence>
<dbReference type="CDD" id="cd11056">
    <property type="entry name" value="CYP6-like"/>
    <property type="match status" value="1"/>
</dbReference>
<dbReference type="Gene3D" id="1.10.630.10">
    <property type="entry name" value="Cytochrome P450"/>
    <property type="match status" value="1"/>
</dbReference>
<evidence type="ECO:0000256" key="1">
    <source>
        <dbReference type="ARBA" id="ARBA00001971"/>
    </source>
</evidence>
<keyword evidence="13" id="KW-0812">Transmembrane</keyword>
<evidence type="ECO:0000256" key="4">
    <source>
        <dbReference type="ARBA" id="ARBA00010617"/>
    </source>
</evidence>